<proteinExistence type="predicted"/>
<dbReference type="InterPro" id="IPR010559">
    <property type="entry name" value="Sig_transdc_His_kin_internal"/>
</dbReference>
<evidence type="ECO:0000313" key="16">
    <source>
        <dbReference type="Proteomes" id="UP000838821"/>
    </source>
</evidence>
<dbReference type="PROSITE" id="PS50885">
    <property type="entry name" value="HAMP"/>
    <property type="match status" value="1"/>
</dbReference>
<feature type="domain" description="HAMP" evidence="14">
    <location>
        <begin position="322"/>
        <end position="374"/>
    </location>
</feature>
<keyword evidence="8" id="KW-0418">Kinase</keyword>
<feature type="transmembrane region" description="Helical" evidence="12">
    <location>
        <begin position="298"/>
        <end position="321"/>
    </location>
</feature>
<comment type="subcellular location">
    <subcellularLocation>
        <location evidence="2">Cell membrane</location>
        <topology evidence="2">Multi-pass membrane protein</topology>
    </subcellularLocation>
</comment>
<keyword evidence="11 12" id="KW-0472">Membrane</keyword>
<keyword evidence="4" id="KW-1003">Cell membrane</keyword>
<dbReference type="EMBL" id="CAKMMW010000001">
    <property type="protein sequence ID" value="CAH1192179.1"/>
    <property type="molecule type" value="Genomic_DNA"/>
</dbReference>
<feature type="transmembrane region" description="Helical" evidence="12">
    <location>
        <begin position="15"/>
        <end position="37"/>
    </location>
</feature>
<evidence type="ECO:0000256" key="9">
    <source>
        <dbReference type="ARBA" id="ARBA00022840"/>
    </source>
</evidence>
<evidence type="ECO:0000256" key="8">
    <source>
        <dbReference type="ARBA" id="ARBA00022777"/>
    </source>
</evidence>
<dbReference type="CDD" id="cd06225">
    <property type="entry name" value="HAMP"/>
    <property type="match status" value="1"/>
</dbReference>
<reference evidence="15" key="1">
    <citation type="submission" date="2022-01" db="EMBL/GenBank/DDBJ databases">
        <authorList>
            <person name="Criscuolo A."/>
        </authorList>
    </citation>
    <scope>NUCLEOTIDE SEQUENCE</scope>
    <source>
        <strain evidence="15">CIP111891</strain>
    </source>
</reference>
<keyword evidence="16" id="KW-1185">Reference proteome</keyword>
<comment type="catalytic activity">
    <reaction evidence="1">
        <text>ATP + protein L-histidine = ADP + protein N-phospho-L-histidine.</text>
        <dbReference type="EC" id="2.7.13.3"/>
    </reaction>
</comment>
<protein>
    <recommendedName>
        <fullName evidence="3">histidine kinase</fullName>
        <ecNumber evidence="3">2.7.13.3</ecNumber>
    </recommendedName>
</protein>
<keyword evidence="10" id="KW-0902">Two-component regulatory system</keyword>
<evidence type="ECO:0000256" key="10">
    <source>
        <dbReference type="ARBA" id="ARBA00023012"/>
    </source>
</evidence>
<feature type="domain" description="Histidine kinase" evidence="13">
    <location>
        <begin position="481"/>
        <end position="587"/>
    </location>
</feature>
<dbReference type="Pfam" id="PF06580">
    <property type="entry name" value="His_kinase"/>
    <property type="match status" value="1"/>
</dbReference>
<keyword evidence="6" id="KW-0808">Transferase</keyword>
<evidence type="ECO:0000256" key="12">
    <source>
        <dbReference type="SAM" id="Phobius"/>
    </source>
</evidence>
<dbReference type="InterPro" id="IPR050640">
    <property type="entry name" value="Bact_2-comp_sensor_kinase"/>
</dbReference>
<evidence type="ECO:0000256" key="4">
    <source>
        <dbReference type="ARBA" id="ARBA00022475"/>
    </source>
</evidence>
<dbReference type="Pfam" id="PF02518">
    <property type="entry name" value="HATPase_c"/>
    <property type="match status" value="1"/>
</dbReference>
<dbReference type="Pfam" id="PF00672">
    <property type="entry name" value="HAMP"/>
    <property type="match status" value="1"/>
</dbReference>
<organism evidence="15 16">
    <name type="scientific">Paenibacillus allorhizoplanae</name>
    <dbReference type="NCBI Taxonomy" id="2905648"/>
    <lineage>
        <taxon>Bacteria</taxon>
        <taxon>Bacillati</taxon>
        <taxon>Bacillota</taxon>
        <taxon>Bacilli</taxon>
        <taxon>Bacillales</taxon>
        <taxon>Paenibacillaceae</taxon>
        <taxon>Paenibacillus</taxon>
    </lineage>
</organism>
<dbReference type="SUPFAM" id="SSF158472">
    <property type="entry name" value="HAMP domain-like"/>
    <property type="match status" value="1"/>
</dbReference>
<keyword evidence="7" id="KW-0547">Nucleotide-binding</keyword>
<keyword evidence="12" id="KW-1133">Transmembrane helix</keyword>
<dbReference type="PROSITE" id="PS50109">
    <property type="entry name" value="HIS_KIN"/>
    <property type="match status" value="1"/>
</dbReference>
<evidence type="ECO:0000313" key="15">
    <source>
        <dbReference type="EMBL" id="CAH1192179.1"/>
    </source>
</evidence>
<dbReference type="InterPro" id="IPR036890">
    <property type="entry name" value="HATPase_C_sf"/>
</dbReference>
<dbReference type="InterPro" id="IPR003594">
    <property type="entry name" value="HATPase_dom"/>
</dbReference>
<keyword evidence="12" id="KW-0812">Transmembrane</keyword>
<evidence type="ECO:0000259" key="13">
    <source>
        <dbReference type="PROSITE" id="PS50109"/>
    </source>
</evidence>
<comment type="caution">
    <text evidence="15">The sequence shown here is derived from an EMBL/GenBank/DDBJ whole genome shotgun (WGS) entry which is preliminary data.</text>
</comment>
<dbReference type="PRINTS" id="PR00344">
    <property type="entry name" value="BCTRLSENSOR"/>
</dbReference>
<evidence type="ECO:0000259" key="14">
    <source>
        <dbReference type="PROSITE" id="PS50885"/>
    </source>
</evidence>
<dbReference type="InterPro" id="IPR005467">
    <property type="entry name" value="His_kinase_dom"/>
</dbReference>
<dbReference type="PANTHER" id="PTHR34220:SF7">
    <property type="entry name" value="SENSOR HISTIDINE KINASE YPDA"/>
    <property type="match status" value="1"/>
</dbReference>
<evidence type="ECO:0000256" key="7">
    <source>
        <dbReference type="ARBA" id="ARBA00022741"/>
    </source>
</evidence>
<dbReference type="InterPro" id="IPR004358">
    <property type="entry name" value="Sig_transdc_His_kin-like_C"/>
</dbReference>
<sequence>MKVLKLFAKPWSFSVTLHILLVVMVVFPIVTISTMILQVYKRDLLQQTTERTLQTLHAVTYSAQQEISKIEYAAAAVGVDRDILSTATSLHQADESNRFKYINDLTLALSRYTYSMSSQLLAIHFFYKDGGVYSFKQNLTKDEQELRSEAWYQKLLQQKDNVQFLSLQQTLLYGVTVPLAVAAAIAPSDYHTLSNIEMIYFSLNEEAFDKILRQQPNDDSTYVIVSKEGQVVTASYNWDQSSLTPAKLEQIRGAREGHFIDQVSDRQMLVTYASVGDTGWKAIQEIPYSKVTANYGRIFKFVLFATIAVIVVFLLISFYLVHSLTRPIHVLVRKMSLVMEGELNAKIGTSKIAEMAALGRTFNHMLDQIKLLLRQREEQEQAKRKAEFAALQSQINPHFLINTLNAIKLMALISRTDNIRNMTNALMRLVSSSFNRGGVLIRFSDEIANLKHYLYIMEIRYGNKFEVEWHIDPQSESKYLLKLLLQPILENSIVHGMAGKETSGKIVIEARIYEGSLHIVISDNGEGMTDEQLEEFRTRRSPHTFTGMGVANVHHRIQLHHGEDYGIILTANEPKGTKVSMKIPIIHRDQEEERPLRLEA</sequence>
<evidence type="ECO:0000256" key="11">
    <source>
        <dbReference type="ARBA" id="ARBA00023136"/>
    </source>
</evidence>
<dbReference type="InterPro" id="IPR003660">
    <property type="entry name" value="HAMP_dom"/>
</dbReference>
<keyword evidence="9" id="KW-0067">ATP-binding</keyword>
<dbReference type="CDD" id="cd18774">
    <property type="entry name" value="PDC2_HK_sensor"/>
    <property type="match status" value="1"/>
</dbReference>
<dbReference type="SMART" id="SM00387">
    <property type="entry name" value="HATPase_c"/>
    <property type="match status" value="1"/>
</dbReference>
<dbReference type="EC" id="2.7.13.3" evidence="3"/>
<dbReference type="SUPFAM" id="SSF55874">
    <property type="entry name" value="ATPase domain of HSP90 chaperone/DNA topoisomerase II/histidine kinase"/>
    <property type="match status" value="1"/>
</dbReference>
<dbReference type="Gene3D" id="6.10.340.10">
    <property type="match status" value="1"/>
</dbReference>
<evidence type="ECO:0000256" key="5">
    <source>
        <dbReference type="ARBA" id="ARBA00022553"/>
    </source>
</evidence>
<dbReference type="SMART" id="SM00304">
    <property type="entry name" value="HAMP"/>
    <property type="match status" value="1"/>
</dbReference>
<dbReference type="PANTHER" id="PTHR34220">
    <property type="entry name" value="SENSOR HISTIDINE KINASE YPDA"/>
    <property type="match status" value="1"/>
</dbReference>
<name>A0ABM9BPX3_9BACL</name>
<dbReference type="Gene3D" id="3.30.565.10">
    <property type="entry name" value="Histidine kinase-like ATPase, C-terminal domain"/>
    <property type="match status" value="1"/>
</dbReference>
<gene>
    <name evidence="15" type="ORF">PAECIP111891_00227</name>
</gene>
<evidence type="ECO:0000256" key="1">
    <source>
        <dbReference type="ARBA" id="ARBA00000085"/>
    </source>
</evidence>
<dbReference type="Proteomes" id="UP000838821">
    <property type="component" value="Unassembled WGS sequence"/>
</dbReference>
<keyword evidence="5" id="KW-0597">Phosphoprotein</keyword>
<evidence type="ECO:0000256" key="6">
    <source>
        <dbReference type="ARBA" id="ARBA00022679"/>
    </source>
</evidence>
<evidence type="ECO:0000256" key="2">
    <source>
        <dbReference type="ARBA" id="ARBA00004651"/>
    </source>
</evidence>
<accession>A0ABM9BPX3</accession>
<evidence type="ECO:0000256" key="3">
    <source>
        <dbReference type="ARBA" id="ARBA00012438"/>
    </source>
</evidence>